<keyword evidence="1" id="KW-0812">Transmembrane</keyword>
<organism evidence="2 3">
    <name type="scientific">Anoxybacteroides tepidamans</name>
    <dbReference type="NCBI Taxonomy" id="265948"/>
    <lineage>
        <taxon>Bacteria</taxon>
        <taxon>Bacillati</taxon>
        <taxon>Bacillota</taxon>
        <taxon>Bacilli</taxon>
        <taxon>Bacillales</taxon>
        <taxon>Anoxybacillaceae</taxon>
        <taxon>Anoxybacteroides</taxon>
    </lineage>
</organism>
<evidence type="ECO:0000313" key="2">
    <source>
        <dbReference type="EMBL" id="MBB5325527.1"/>
    </source>
</evidence>
<proteinExistence type="predicted"/>
<comment type="caution">
    <text evidence="2">The sequence shown here is derived from an EMBL/GenBank/DDBJ whole genome shotgun (WGS) entry which is preliminary data.</text>
</comment>
<keyword evidence="1" id="KW-1133">Transmembrane helix</keyword>
<dbReference type="Pfam" id="PF07098">
    <property type="entry name" value="DUF1360"/>
    <property type="match status" value="1"/>
</dbReference>
<reference evidence="2 3" key="1">
    <citation type="submission" date="2020-08" db="EMBL/GenBank/DDBJ databases">
        <title>Genomic Encyclopedia of Type Strains, Phase IV (KMG-IV): sequencing the most valuable type-strain genomes for metagenomic binning, comparative biology and taxonomic classification.</title>
        <authorList>
            <person name="Goeker M."/>
        </authorList>
    </citation>
    <scope>NUCLEOTIDE SEQUENCE [LARGE SCALE GENOMIC DNA]</scope>
    <source>
        <strain evidence="2 3">DSM 16325</strain>
    </source>
</reference>
<evidence type="ECO:0000256" key="1">
    <source>
        <dbReference type="SAM" id="Phobius"/>
    </source>
</evidence>
<dbReference type="RefSeq" id="WP_183255153.1">
    <property type="nucleotide sequence ID" value="NZ_JACHEP010000017.1"/>
</dbReference>
<feature type="transmembrane region" description="Helical" evidence="1">
    <location>
        <begin position="93"/>
        <end position="111"/>
    </location>
</feature>
<dbReference type="InterPro" id="IPR010773">
    <property type="entry name" value="Mycophage_PG1_Gp7"/>
</dbReference>
<dbReference type="EMBL" id="JACHEP010000017">
    <property type="protein sequence ID" value="MBB5325527.1"/>
    <property type="molecule type" value="Genomic_DNA"/>
</dbReference>
<protein>
    <recommendedName>
        <fullName evidence="4">Sporulation protein</fullName>
    </recommendedName>
</protein>
<gene>
    <name evidence="2" type="ORF">HNQ34_002628</name>
</gene>
<sequence length="117" mass="13390">MLSPFEFLLLFVASFRLTRLFVYDEITSFIRKPFHDTIEETLPDGTAEMFFVIKGSGIRRWIGELLSCYWCTGVWCSVLLYVGYVIWPAVFEPLVVIFAIAGCAAFIETIVQKLMSS</sequence>
<dbReference type="AlphaFoldDB" id="A0A7W8MVE9"/>
<name>A0A7W8MVE9_9BACL</name>
<dbReference type="Proteomes" id="UP000520011">
    <property type="component" value="Unassembled WGS sequence"/>
</dbReference>
<accession>A0A7W8MVE9</accession>
<evidence type="ECO:0000313" key="3">
    <source>
        <dbReference type="Proteomes" id="UP000520011"/>
    </source>
</evidence>
<evidence type="ECO:0008006" key="4">
    <source>
        <dbReference type="Google" id="ProtNLM"/>
    </source>
</evidence>
<keyword evidence="1" id="KW-0472">Membrane</keyword>
<keyword evidence="3" id="KW-1185">Reference proteome</keyword>
<feature type="transmembrane region" description="Helical" evidence="1">
    <location>
        <begin position="68"/>
        <end position="87"/>
    </location>
</feature>